<dbReference type="GO" id="GO:0000156">
    <property type="term" value="F:phosphorelay response regulator activity"/>
    <property type="evidence" value="ECO:0007669"/>
    <property type="project" value="TreeGrafter"/>
</dbReference>
<proteinExistence type="predicted"/>
<evidence type="ECO:0000259" key="8">
    <source>
        <dbReference type="PROSITE" id="PS51755"/>
    </source>
</evidence>
<feature type="DNA-binding region" description="OmpR/PhoB-type" evidence="7">
    <location>
        <begin position="118"/>
        <end position="215"/>
    </location>
</feature>
<sequence>MDVLLLTDDADFESVLELDSFALTVRTAPLADGAAGTVDGADVAVIDARTDLLAARAACRRLTATAPALAVVAVVTPTDFVAVDVDWNFDDVLLAAAGAAELQARLRLAITRRRNAVGGKLQFGDLILHPSSYTVSLDGNDLGLTLTEFRLLNFLVQHAGRAFSRTRLLHEVWGYDSNGRVRTVDVHVRRLRAKLGARYESMVDTVRGVGYMAVTPPQPRWIVGEPMLSPAWTSEAGARQPDPIVQ</sequence>
<dbReference type="KEGG" id="mgor:H0P51_10140"/>
<evidence type="ECO:0000313" key="9">
    <source>
        <dbReference type="EMBL" id="QLL09202.1"/>
    </source>
</evidence>
<dbReference type="GO" id="GO:0000976">
    <property type="term" value="F:transcription cis-regulatory region binding"/>
    <property type="evidence" value="ECO:0007669"/>
    <property type="project" value="TreeGrafter"/>
</dbReference>
<dbReference type="Gene3D" id="1.10.10.10">
    <property type="entry name" value="Winged helix-like DNA-binding domain superfamily/Winged helix DNA-binding domain"/>
    <property type="match status" value="1"/>
</dbReference>
<keyword evidence="3" id="KW-0805">Transcription regulation</keyword>
<evidence type="ECO:0000256" key="3">
    <source>
        <dbReference type="ARBA" id="ARBA00023015"/>
    </source>
</evidence>
<evidence type="ECO:0000256" key="4">
    <source>
        <dbReference type="ARBA" id="ARBA00023125"/>
    </source>
</evidence>
<keyword evidence="4 7" id="KW-0238">DNA-binding</keyword>
<dbReference type="PANTHER" id="PTHR48111:SF16">
    <property type="entry name" value="TRANSCRIPTIONAL REGULATORY PROTEIN GLNR"/>
    <property type="match status" value="1"/>
</dbReference>
<dbReference type="InterPro" id="IPR036388">
    <property type="entry name" value="WH-like_DNA-bd_sf"/>
</dbReference>
<dbReference type="AlphaFoldDB" id="A0A7D6E7V1"/>
<accession>A0A7D6E7V1</accession>
<dbReference type="CDD" id="cd00383">
    <property type="entry name" value="trans_reg_C"/>
    <property type="match status" value="1"/>
</dbReference>
<evidence type="ECO:0000256" key="7">
    <source>
        <dbReference type="PROSITE-ProRule" id="PRU01091"/>
    </source>
</evidence>
<dbReference type="Pfam" id="PF00486">
    <property type="entry name" value="Trans_reg_C"/>
    <property type="match status" value="1"/>
</dbReference>
<dbReference type="FunFam" id="1.10.10.10:FF:000216">
    <property type="entry name" value="DNA-binding response regulator"/>
    <property type="match status" value="1"/>
</dbReference>
<reference evidence="10" key="1">
    <citation type="submission" date="2020-07" db="EMBL/GenBank/DDBJ databases">
        <title>Description of Mycobacterium gordonae subsp. intergordonae subsp.nov. and Mycobacterium gordonae subsp. gordonae subsp. nov.</title>
        <authorList>
            <person name="Yu X."/>
        </authorList>
    </citation>
    <scope>NUCLEOTIDE SEQUENCE [LARGE SCALE GENOMIC DNA]</scope>
    <source>
        <strain evidence="10">24</strain>
    </source>
</reference>
<name>A0A7D6E7V1_9MYCO</name>
<dbReference type="GO" id="GO:0006355">
    <property type="term" value="P:regulation of DNA-templated transcription"/>
    <property type="evidence" value="ECO:0007669"/>
    <property type="project" value="InterPro"/>
</dbReference>
<dbReference type="InterPro" id="IPR001867">
    <property type="entry name" value="OmpR/PhoB-type_DNA-bd"/>
</dbReference>
<evidence type="ECO:0000256" key="2">
    <source>
        <dbReference type="ARBA" id="ARBA00023012"/>
    </source>
</evidence>
<dbReference type="GO" id="GO:0005829">
    <property type="term" value="C:cytosol"/>
    <property type="evidence" value="ECO:0007669"/>
    <property type="project" value="TreeGrafter"/>
</dbReference>
<dbReference type="EMBL" id="CP059165">
    <property type="protein sequence ID" value="QLL09202.1"/>
    <property type="molecule type" value="Genomic_DNA"/>
</dbReference>
<protein>
    <submittedName>
        <fullName evidence="9">Response regulator transcription factor</fullName>
    </submittedName>
</protein>
<feature type="domain" description="OmpR/PhoB-type" evidence="8">
    <location>
        <begin position="118"/>
        <end position="215"/>
    </location>
</feature>
<keyword evidence="10" id="KW-1185">Reference proteome</keyword>
<dbReference type="InterPro" id="IPR016032">
    <property type="entry name" value="Sig_transdc_resp-reg_C-effctor"/>
</dbReference>
<keyword evidence="5" id="KW-0010">Activator</keyword>
<keyword evidence="1" id="KW-0597">Phosphoprotein</keyword>
<dbReference type="PANTHER" id="PTHR48111">
    <property type="entry name" value="REGULATOR OF RPOS"/>
    <property type="match status" value="1"/>
</dbReference>
<dbReference type="Pfam" id="PF21695">
    <property type="entry name" value="GlnR_1st"/>
    <property type="match status" value="1"/>
</dbReference>
<evidence type="ECO:0000256" key="5">
    <source>
        <dbReference type="ARBA" id="ARBA00023159"/>
    </source>
</evidence>
<dbReference type="Proteomes" id="UP000510682">
    <property type="component" value="Chromosome"/>
</dbReference>
<dbReference type="SMART" id="SM00862">
    <property type="entry name" value="Trans_reg_C"/>
    <property type="match status" value="1"/>
</dbReference>
<dbReference type="GO" id="GO:0032993">
    <property type="term" value="C:protein-DNA complex"/>
    <property type="evidence" value="ECO:0007669"/>
    <property type="project" value="TreeGrafter"/>
</dbReference>
<dbReference type="InterPro" id="IPR039420">
    <property type="entry name" value="WalR-like"/>
</dbReference>
<gene>
    <name evidence="9" type="ORF">H0P51_10140</name>
</gene>
<reference evidence="10" key="3">
    <citation type="submission" date="2023-07" db="EMBL/GenBank/DDBJ databases">
        <title>Description of Mycobacterium gordonae subsp. intergordonae subsp.nov. and Mycobacterium gordonae subsp. gordonae subsp. nov.</title>
        <authorList>
            <person name="Huang H."/>
        </authorList>
    </citation>
    <scope>NUCLEOTIDE SEQUENCE [LARGE SCALE GENOMIC DNA]</scope>
    <source>
        <strain evidence="10">24</strain>
    </source>
</reference>
<dbReference type="SUPFAM" id="SSF46894">
    <property type="entry name" value="C-terminal effector domain of the bipartite response regulators"/>
    <property type="match status" value="1"/>
</dbReference>
<keyword evidence="2" id="KW-0902">Two-component regulatory system</keyword>
<reference evidence="9 10" key="2">
    <citation type="submission" date="2020-07" db="EMBL/GenBank/DDBJ databases">
        <authorList>
            <person name="Yu X."/>
        </authorList>
    </citation>
    <scope>NUCLEOTIDE SEQUENCE [LARGE SCALE GENOMIC DNA]</scope>
    <source>
        <strain evidence="10">24</strain>
    </source>
</reference>
<keyword evidence="6" id="KW-0804">Transcription</keyword>
<evidence type="ECO:0000256" key="6">
    <source>
        <dbReference type="ARBA" id="ARBA00023163"/>
    </source>
</evidence>
<dbReference type="RefSeq" id="WP_180917784.1">
    <property type="nucleotide sequence ID" value="NZ_CP059165.1"/>
</dbReference>
<dbReference type="PROSITE" id="PS51755">
    <property type="entry name" value="OMPR_PHOB"/>
    <property type="match status" value="1"/>
</dbReference>
<evidence type="ECO:0000313" key="10">
    <source>
        <dbReference type="Proteomes" id="UP000510682"/>
    </source>
</evidence>
<dbReference type="Gene3D" id="3.40.50.2300">
    <property type="match status" value="1"/>
</dbReference>
<organism evidence="9 10">
    <name type="scientific">Mycobacterium vicinigordonae</name>
    <dbReference type="NCBI Taxonomy" id="1719132"/>
    <lineage>
        <taxon>Bacteria</taxon>
        <taxon>Bacillati</taxon>
        <taxon>Actinomycetota</taxon>
        <taxon>Actinomycetes</taxon>
        <taxon>Mycobacteriales</taxon>
        <taxon>Mycobacteriaceae</taxon>
        <taxon>Mycobacterium</taxon>
    </lineage>
</organism>
<evidence type="ECO:0000256" key="1">
    <source>
        <dbReference type="ARBA" id="ARBA00022553"/>
    </source>
</evidence>
<dbReference type="InterPro" id="IPR049170">
    <property type="entry name" value="GlnR_N"/>
</dbReference>